<name>A0A5C6F9V5_9BACT</name>
<dbReference type="InterPro" id="IPR036909">
    <property type="entry name" value="Cyt_c-like_dom_sf"/>
</dbReference>
<dbReference type="SMART" id="SM00758">
    <property type="entry name" value="PA14"/>
    <property type="match status" value="1"/>
</dbReference>
<proteinExistence type="predicted"/>
<dbReference type="InterPro" id="IPR037524">
    <property type="entry name" value="PA14/GLEYA"/>
</dbReference>
<feature type="domain" description="Cytochrome c" evidence="6">
    <location>
        <begin position="860"/>
        <end position="957"/>
    </location>
</feature>
<gene>
    <name evidence="8" type="ORF">Poly59_10870</name>
</gene>
<evidence type="ECO:0000256" key="3">
    <source>
        <dbReference type="ARBA" id="ARBA00023004"/>
    </source>
</evidence>
<keyword evidence="9" id="KW-1185">Reference proteome</keyword>
<dbReference type="GO" id="GO:0020037">
    <property type="term" value="F:heme binding"/>
    <property type="evidence" value="ECO:0007669"/>
    <property type="project" value="InterPro"/>
</dbReference>
<dbReference type="Proteomes" id="UP000317977">
    <property type="component" value="Unassembled WGS sequence"/>
</dbReference>
<dbReference type="EMBL" id="SJPX01000001">
    <property type="protein sequence ID" value="TWU58178.1"/>
    <property type="molecule type" value="Genomic_DNA"/>
</dbReference>
<dbReference type="Gene3D" id="3.90.182.10">
    <property type="entry name" value="Toxin - Anthrax Protective Antigen,domain 1"/>
    <property type="match status" value="1"/>
</dbReference>
<evidence type="ECO:0000256" key="5">
    <source>
        <dbReference type="SAM" id="SignalP"/>
    </source>
</evidence>
<comment type="caution">
    <text evidence="8">The sequence shown here is derived from an EMBL/GenBank/DDBJ whole genome shotgun (WGS) entry which is preliminary data.</text>
</comment>
<dbReference type="Gene3D" id="1.10.760.10">
    <property type="entry name" value="Cytochrome c-like domain"/>
    <property type="match status" value="3"/>
</dbReference>
<evidence type="ECO:0000256" key="4">
    <source>
        <dbReference type="PROSITE-ProRule" id="PRU00433"/>
    </source>
</evidence>
<evidence type="ECO:0000259" key="7">
    <source>
        <dbReference type="PROSITE" id="PS51820"/>
    </source>
</evidence>
<dbReference type="InterPro" id="IPR036280">
    <property type="entry name" value="Multihaem_cyt_sf"/>
</dbReference>
<dbReference type="Pfam" id="PF06439">
    <property type="entry name" value="3keto-disac_hyd"/>
    <property type="match status" value="1"/>
</dbReference>
<feature type="domain" description="Cytochrome c" evidence="6">
    <location>
        <begin position="664"/>
        <end position="756"/>
    </location>
</feature>
<evidence type="ECO:0000259" key="6">
    <source>
        <dbReference type="PROSITE" id="PS51007"/>
    </source>
</evidence>
<dbReference type="OrthoDB" id="9804649at2"/>
<dbReference type="PANTHER" id="PTHR33546:SF1">
    <property type="entry name" value="LARGE, MULTIFUNCTIONAL SECRETED PROTEIN"/>
    <property type="match status" value="1"/>
</dbReference>
<dbReference type="GO" id="GO:0046872">
    <property type="term" value="F:metal ion binding"/>
    <property type="evidence" value="ECO:0007669"/>
    <property type="project" value="UniProtKB-KW"/>
</dbReference>
<evidence type="ECO:0000313" key="8">
    <source>
        <dbReference type="EMBL" id="TWU58178.1"/>
    </source>
</evidence>
<organism evidence="8 9">
    <name type="scientific">Rubripirellula reticaptiva</name>
    <dbReference type="NCBI Taxonomy" id="2528013"/>
    <lineage>
        <taxon>Bacteria</taxon>
        <taxon>Pseudomonadati</taxon>
        <taxon>Planctomycetota</taxon>
        <taxon>Planctomycetia</taxon>
        <taxon>Pirellulales</taxon>
        <taxon>Pirellulaceae</taxon>
        <taxon>Rubripirellula</taxon>
    </lineage>
</organism>
<feature type="domain" description="PA14" evidence="7">
    <location>
        <begin position="509"/>
        <end position="648"/>
    </location>
</feature>
<accession>A0A5C6F9V5</accession>
<keyword evidence="5" id="KW-0732">Signal</keyword>
<keyword evidence="3 4" id="KW-0408">Iron</keyword>
<dbReference type="SUPFAM" id="SSF46626">
    <property type="entry name" value="Cytochrome c"/>
    <property type="match status" value="5"/>
</dbReference>
<dbReference type="GO" id="GO:0016787">
    <property type="term" value="F:hydrolase activity"/>
    <property type="evidence" value="ECO:0007669"/>
    <property type="project" value="InterPro"/>
</dbReference>
<keyword evidence="1 4" id="KW-0349">Heme</keyword>
<feature type="chain" id="PRO_5023018428" evidence="5">
    <location>
        <begin position="22"/>
        <end position="1186"/>
    </location>
</feature>
<reference evidence="8 9" key="1">
    <citation type="submission" date="2019-02" db="EMBL/GenBank/DDBJ databases">
        <title>Deep-cultivation of Planctomycetes and their phenomic and genomic characterization uncovers novel biology.</title>
        <authorList>
            <person name="Wiegand S."/>
            <person name="Jogler M."/>
            <person name="Boedeker C."/>
            <person name="Pinto D."/>
            <person name="Vollmers J."/>
            <person name="Rivas-Marin E."/>
            <person name="Kohn T."/>
            <person name="Peeters S.H."/>
            <person name="Heuer A."/>
            <person name="Rast P."/>
            <person name="Oberbeckmann S."/>
            <person name="Bunk B."/>
            <person name="Jeske O."/>
            <person name="Meyerdierks A."/>
            <person name="Storesund J.E."/>
            <person name="Kallscheuer N."/>
            <person name="Luecker S."/>
            <person name="Lage O.M."/>
            <person name="Pohl T."/>
            <person name="Merkel B.J."/>
            <person name="Hornburger P."/>
            <person name="Mueller R.-W."/>
            <person name="Bruemmer F."/>
            <person name="Labrenz M."/>
            <person name="Spormann A.M."/>
            <person name="Op Den Camp H."/>
            <person name="Overmann J."/>
            <person name="Amann R."/>
            <person name="Jetten M.S.M."/>
            <person name="Mascher T."/>
            <person name="Medema M.H."/>
            <person name="Devos D.P."/>
            <person name="Kaster A.-K."/>
            <person name="Ovreas L."/>
            <person name="Rohde M."/>
            <person name="Galperin M.Y."/>
            <person name="Jogler C."/>
        </authorList>
    </citation>
    <scope>NUCLEOTIDE SEQUENCE [LARGE SCALE GENOMIC DNA]</scope>
    <source>
        <strain evidence="8 9">Poly59</strain>
    </source>
</reference>
<dbReference type="PANTHER" id="PTHR33546">
    <property type="entry name" value="LARGE, MULTIFUNCTIONAL SECRETED PROTEIN-RELATED"/>
    <property type="match status" value="1"/>
</dbReference>
<dbReference type="Gene3D" id="2.60.120.560">
    <property type="entry name" value="Exo-inulinase, domain 1"/>
    <property type="match status" value="1"/>
</dbReference>
<dbReference type="Pfam" id="PF07691">
    <property type="entry name" value="PA14"/>
    <property type="match status" value="1"/>
</dbReference>
<dbReference type="PROSITE" id="PS51007">
    <property type="entry name" value="CYTC"/>
    <property type="match status" value="4"/>
</dbReference>
<keyword evidence="2 4" id="KW-0479">Metal-binding</keyword>
<protein>
    <submittedName>
        <fullName evidence="8">Cytochrome c</fullName>
    </submittedName>
</protein>
<dbReference type="PROSITE" id="PS51820">
    <property type="entry name" value="PA14"/>
    <property type="match status" value="1"/>
</dbReference>
<dbReference type="InterPro" id="IPR010496">
    <property type="entry name" value="AL/BT2_dom"/>
</dbReference>
<dbReference type="SUPFAM" id="SSF56988">
    <property type="entry name" value="Anthrax protective antigen"/>
    <property type="match status" value="1"/>
</dbReference>
<dbReference type="AlphaFoldDB" id="A0A5C6F9V5"/>
<evidence type="ECO:0000313" key="9">
    <source>
        <dbReference type="Proteomes" id="UP000317977"/>
    </source>
</evidence>
<feature type="domain" description="Cytochrome c" evidence="6">
    <location>
        <begin position="321"/>
        <end position="410"/>
    </location>
</feature>
<feature type="domain" description="Cytochrome c" evidence="6">
    <location>
        <begin position="422"/>
        <end position="505"/>
    </location>
</feature>
<dbReference type="GO" id="GO:0009055">
    <property type="term" value="F:electron transfer activity"/>
    <property type="evidence" value="ECO:0007669"/>
    <property type="project" value="InterPro"/>
</dbReference>
<evidence type="ECO:0000256" key="1">
    <source>
        <dbReference type="ARBA" id="ARBA00022617"/>
    </source>
</evidence>
<sequence length="1186" mass="128048" precursor="true">MPNCMNSRLFAIFLTTSLALLANSGVCRGDESDPDFKVQGEYVGDQTGMQVVAIGDGEFDVVIYEGGLPGAGAKSTPPRRVDADSDVVRDLVMSMGLTKTARTSPTMGANAPAGAIVLFDGTQASIDKNWAEGKLAEDGLLAQGAMTQREFRDYKLHVEFRTPWMPKATGQARGNSGIYHQARYETQILDSFGLEGKDNETGGVYTVNAPSVNACFPPLTWQTYDVEFTAARYDGANKKIADARMTVRLNGITVQNDVAVPYATRASKLPEGPSPGPLYLQDHGNPVRFRNIWILPRDADKEARRPIVPGFERFFATSPTPSIDGGNVLLSSLACGACHPGGDVAGLPSQRGPDLSSVVSRVRTDALVDMIANPHATKSGTTMPDPWPVLDDAARYQRATAIASYLIDAGGGKMIDRAASQAMADSGSNLYHSIGCAACHPSFNDTPAPSATSVPLGDLGRKYSLVSLARFLQNPHQVRPGLRMPGLVGSAEDAFAIAAYLTRDVTIQPGTAKFARRVYRGKWERLPDFDSMTPEVTDSVTELKIDDVEPKNNFGVVFEAQLPISADGEYTFQLSSDDGSAFSIGEHRLENDFIHPDQVTEAKFKLTAGVYPIRVEYFDAGGQRALSLKMVDPMFGASDIATLIADPDNSEPDFLPSKFVADSSLVAQGRQWFASAGCKSCHAVAGNDDAVASAPSIDELRVDRGCLAESITGRAVDYALNPAQRSALVAAIESRQDGGWKPLDDAGRVHLTMATLNCYACHARDKVGGPELSRDALFTSTMPEMGLEGRLPPPLDGVGDKLNDKYFESALQNGGNLRDYMMTRMPVFGYEPLRDLHQSFVTIDRSDEMKTPKNSDAHSKILAAGRKAVGNRGLACIKCHSFGGDKGGGLGAIDMLEMTNRLRPEWFQRYLQDPTGYRPGTRMPNSFVDGVSALTGLYGGDPVLQIDAMWQYLLQGKSAKSPEGLKQGAIVLAADTKPRIYRNFFTGLSARGIAVGYPDGLNLIWDAEAMTLARVWRNSFIDASLHWVGRGQGRQDPLGDAVIDVEQATPIAKLASIDAAWPETTGRERGYRFGGYRLDESGNPIFLYSLDGVKVQDAPLPPSEENPQMAREITVDASATKTGEALVWQFASGSIRATDDGFRVNQKFTISVEGVDCQIVTVGQSQALRAVISVGKSSTITETIRW</sequence>
<dbReference type="InterPro" id="IPR009056">
    <property type="entry name" value="Cyt_c-like_dom"/>
</dbReference>
<evidence type="ECO:0000256" key="2">
    <source>
        <dbReference type="ARBA" id="ARBA00022723"/>
    </source>
</evidence>
<dbReference type="InterPro" id="IPR011658">
    <property type="entry name" value="PA14_dom"/>
</dbReference>
<feature type="signal peptide" evidence="5">
    <location>
        <begin position="1"/>
        <end position="21"/>
    </location>
</feature>
<dbReference type="SUPFAM" id="SSF48695">
    <property type="entry name" value="Multiheme cytochromes"/>
    <property type="match status" value="1"/>
</dbReference>